<reference evidence="2" key="1">
    <citation type="journal article" date="2015" name="Nature">
        <title>Complex archaea that bridge the gap between prokaryotes and eukaryotes.</title>
        <authorList>
            <person name="Spang A."/>
            <person name="Saw J.H."/>
            <person name="Jorgensen S.L."/>
            <person name="Zaremba-Niedzwiedzka K."/>
            <person name="Martijn J."/>
            <person name="Lind A.E."/>
            <person name="van Eijk R."/>
            <person name="Schleper C."/>
            <person name="Guy L."/>
            <person name="Ettema T.J."/>
        </authorList>
    </citation>
    <scope>NUCLEOTIDE SEQUENCE</scope>
</reference>
<evidence type="ECO:0000256" key="1">
    <source>
        <dbReference type="SAM" id="Phobius"/>
    </source>
</evidence>
<dbReference type="AlphaFoldDB" id="A0A0F9LUA5"/>
<gene>
    <name evidence="2" type="ORF">LCGC14_1466450</name>
</gene>
<proteinExistence type="predicted"/>
<name>A0A0F9LUA5_9ZZZZ</name>
<comment type="caution">
    <text evidence="2">The sequence shown here is derived from an EMBL/GenBank/DDBJ whole genome shotgun (WGS) entry which is preliminary data.</text>
</comment>
<keyword evidence="1" id="KW-0812">Transmembrane</keyword>
<keyword evidence="1" id="KW-1133">Transmembrane helix</keyword>
<feature type="transmembrane region" description="Helical" evidence="1">
    <location>
        <begin position="27"/>
        <end position="45"/>
    </location>
</feature>
<evidence type="ECO:0000313" key="2">
    <source>
        <dbReference type="EMBL" id="KKM67900.1"/>
    </source>
</evidence>
<feature type="transmembrane region" description="Helical" evidence="1">
    <location>
        <begin position="464"/>
        <end position="485"/>
    </location>
</feature>
<keyword evidence="1" id="KW-0472">Membrane</keyword>
<evidence type="ECO:0008006" key="3">
    <source>
        <dbReference type="Google" id="ProtNLM"/>
    </source>
</evidence>
<feature type="non-terminal residue" evidence="2">
    <location>
        <position position="1"/>
    </location>
</feature>
<organism evidence="2">
    <name type="scientific">marine sediment metagenome</name>
    <dbReference type="NCBI Taxonomy" id="412755"/>
    <lineage>
        <taxon>unclassified sequences</taxon>
        <taxon>metagenomes</taxon>
        <taxon>ecological metagenomes</taxon>
    </lineage>
</organism>
<sequence>FAAAFITPILLAFSLNHLYKKSVNKKAIVAIFVLGISFWLSAWWYHGDLGHKILLEKKKDHIDLYTLSPGFKKILKMNEESSENYRVLFLPAVLSPSFVKTKYQNKAQGVQPEYLYLRNPTFVAEFNSYASTIQHTFEKNVAVDYLNFLRLFSVKNIVLRSDVNPNFTESGKFWDSKKVKKTLDSYKWLEKYFEGEYEVGYRIKSKYFLPRIYSTTQLVFVSGKQDNVDKIASLNQPQDRKGFIFSESITKKQMTFILGKSAEFVTADYAKNLSSLKTVDGKYAISKDGKYEVFIYSNNKFWEKEIDYFSIKENGRIPIIKNVVSESSGWLSLGAMVLKKGNHKISFTAVDNNGKMMHMNETFIALRLRSSSLGDRPKVSFTRINPAKFRARVTDVTNPYLLVFSESFNSGWKAYHGRINWFQSLWAKPIAEDKHFSVNGYANAWYIDKQSDQDITLYYWPQTLFYIGLILSGLLLIGLLTYLTLDWLKSRTNMAGS</sequence>
<dbReference type="EMBL" id="LAZR01010269">
    <property type="protein sequence ID" value="KKM67900.1"/>
    <property type="molecule type" value="Genomic_DNA"/>
</dbReference>
<protein>
    <recommendedName>
        <fullName evidence="3">Membrane protein 6-pyruvoyl-tetrahydropterin synthase-related domain-containing protein</fullName>
    </recommendedName>
</protein>
<accession>A0A0F9LUA5</accession>